<evidence type="ECO:0000313" key="1">
    <source>
        <dbReference type="EMBL" id="AZZ57203.1"/>
    </source>
</evidence>
<dbReference type="Pfam" id="PF11066">
    <property type="entry name" value="DUF2867"/>
    <property type="match status" value="1"/>
</dbReference>
<protein>
    <recommendedName>
        <fullName evidence="3">DUF1990 domain-containing protein</fullName>
    </recommendedName>
</protein>
<organism evidence="1 2">
    <name type="scientific">Rathayibacter iranicus</name>
    <dbReference type="NCBI Taxonomy" id="59737"/>
    <lineage>
        <taxon>Bacteria</taxon>
        <taxon>Bacillati</taxon>
        <taxon>Actinomycetota</taxon>
        <taxon>Actinomycetes</taxon>
        <taxon>Micrococcales</taxon>
        <taxon>Microbacteriaceae</taxon>
        <taxon>Rathayibacter</taxon>
    </lineage>
</organism>
<dbReference type="Proteomes" id="UP000283946">
    <property type="component" value="Chromosome"/>
</dbReference>
<dbReference type="KEGG" id="ria:C7V51_15995"/>
<dbReference type="EMBL" id="CP028130">
    <property type="protein sequence ID" value="AZZ57203.1"/>
    <property type="molecule type" value="Genomic_DNA"/>
</dbReference>
<proteinExistence type="predicted"/>
<gene>
    <name evidence="1" type="ORF">C7V51_15995</name>
</gene>
<name>A0AAD1AFG8_9MICO</name>
<evidence type="ECO:0008006" key="3">
    <source>
        <dbReference type="Google" id="ProtNLM"/>
    </source>
</evidence>
<reference evidence="1 2" key="1">
    <citation type="submission" date="2018-03" db="EMBL/GenBank/DDBJ databases">
        <title>Bacteriophage NCPPB3778 and a type I-E CRISPR drive the evolution of the US Biological Select Agent, Rathayibacter toxicus.</title>
        <authorList>
            <person name="Davis E.W.II."/>
            <person name="Tabima J.F."/>
            <person name="Weisberg A.J."/>
            <person name="Dantas Lopes L."/>
            <person name="Wiseman M.S."/>
            <person name="Wiseman M.S."/>
            <person name="Pupko T."/>
            <person name="Belcher M.S."/>
            <person name="Sechler A.J."/>
            <person name="Tancos M.A."/>
            <person name="Schroeder B.K."/>
            <person name="Murray T.D."/>
            <person name="Luster D.G."/>
            <person name="Schneider W.L."/>
            <person name="Rogers E."/>
            <person name="Andreote F.D."/>
            <person name="Grunwald N.J."/>
            <person name="Putnam M.L."/>
            <person name="Chang J.H."/>
        </authorList>
    </citation>
    <scope>NUCLEOTIDE SEQUENCE [LARGE SCALE GENOMIC DNA]</scope>
    <source>
        <strain evidence="1 2">NCCPB 2253</strain>
    </source>
</reference>
<dbReference type="AlphaFoldDB" id="A0AAD1AFG8"/>
<dbReference type="InterPro" id="IPR021295">
    <property type="entry name" value="DUF2867"/>
</dbReference>
<accession>A0AAD1AFG8</accession>
<evidence type="ECO:0000313" key="2">
    <source>
        <dbReference type="Proteomes" id="UP000283946"/>
    </source>
</evidence>
<dbReference type="RefSeq" id="WP_104266451.1">
    <property type="nucleotide sequence ID" value="NZ_CP028130.1"/>
</dbReference>
<sequence length="162" mass="17870">MSTSKRLDPLGEPNQVWREGTRIPGGELRTARFWGEALFAPKPLVVVAALRMRNAVGRIVGIKPFADDAGVRGSPRADRLGPFPVLAETPEHIAFGIADKHLTFRSSLRVSAGDGVVIIDVETKVWTHNWFGRCYAAGLRIGHPAVMTLFLRALRRSHHEEA</sequence>